<dbReference type="STRING" id="29524.SAMN02745171_01226"/>
<feature type="transmembrane region" description="Helical" evidence="1">
    <location>
        <begin position="65"/>
        <end position="86"/>
    </location>
</feature>
<keyword evidence="1" id="KW-0472">Membrane</keyword>
<organism evidence="2 3">
    <name type="scientific">Porphyromonas circumdentaria</name>
    <dbReference type="NCBI Taxonomy" id="29524"/>
    <lineage>
        <taxon>Bacteria</taxon>
        <taxon>Pseudomonadati</taxon>
        <taxon>Bacteroidota</taxon>
        <taxon>Bacteroidia</taxon>
        <taxon>Bacteroidales</taxon>
        <taxon>Porphyromonadaceae</taxon>
        <taxon>Porphyromonas</taxon>
    </lineage>
</organism>
<dbReference type="AlphaFoldDB" id="A0A1T4NTF0"/>
<reference evidence="3" key="1">
    <citation type="submission" date="2017-02" db="EMBL/GenBank/DDBJ databases">
        <authorList>
            <person name="Varghese N."/>
            <person name="Submissions S."/>
        </authorList>
    </citation>
    <scope>NUCLEOTIDE SEQUENCE [LARGE SCALE GENOMIC DNA]</scope>
    <source>
        <strain evidence="3">ATCC 51356</strain>
    </source>
</reference>
<proteinExistence type="predicted"/>
<name>A0A1T4NTF0_9PORP</name>
<feature type="transmembrane region" description="Helical" evidence="1">
    <location>
        <begin position="92"/>
        <end position="115"/>
    </location>
</feature>
<dbReference type="RefSeq" id="WP_078737138.1">
    <property type="nucleotide sequence ID" value="NZ_FUXE01000012.1"/>
</dbReference>
<keyword evidence="1" id="KW-0812">Transmembrane</keyword>
<sequence length="224" mass="26454">MPYAYFWTGQIIYDVAYLLLLLGLLFLGFASYRIPRLYPRLFEAAAFYKESVFFEEIKRYISPTFFLILGRLQFSLSLSLIAYFYLDSIGRFVGIALEQTLLILSLLFVGIYLFFVVHRLLYRALGYVYLSLSVYDLWRDGYNLLEWLWSFPLYLAILMMTQPMGFQAGLWVAGITFLLWRLFVIRRTLSVLKETNITYLQLSLYLCTHEVAPFAFWVWIAIRG</sequence>
<protein>
    <recommendedName>
        <fullName evidence="4">DUF4271 domain-containing protein</fullName>
    </recommendedName>
</protein>
<keyword evidence="1" id="KW-1133">Transmembrane helix</keyword>
<feature type="transmembrane region" description="Helical" evidence="1">
    <location>
        <begin position="197"/>
        <end position="222"/>
    </location>
</feature>
<evidence type="ECO:0000313" key="3">
    <source>
        <dbReference type="Proteomes" id="UP000190121"/>
    </source>
</evidence>
<dbReference type="OrthoDB" id="1014293at2"/>
<evidence type="ECO:0000313" key="2">
    <source>
        <dbReference type="EMBL" id="SJZ82531.1"/>
    </source>
</evidence>
<feature type="transmembrane region" description="Helical" evidence="1">
    <location>
        <begin position="168"/>
        <end position="185"/>
    </location>
</feature>
<feature type="transmembrane region" description="Helical" evidence="1">
    <location>
        <begin position="12"/>
        <end position="32"/>
    </location>
</feature>
<dbReference type="EMBL" id="FUXE01000012">
    <property type="protein sequence ID" value="SJZ82531.1"/>
    <property type="molecule type" value="Genomic_DNA"/>
</dbReference>
<dbReference type="Proteomes" id="UP000190121">
    <property type="component" value="Unassembled WGS sequence"/>
</dbReference>
<gene>
    <name evidence="2" type="ORF">SAMN02745171_01226</name>
</gene>
<keyword evidence="3" id="KW-1185">Reference proteome</keyword>
<dbReference type="InterPro" id="IPR025367">
    <property type="entry name" value="DUF4271"/>
</dbReference>
<feature type="transmembrane region" description="Helical" evidence="1">
    <location>
        <begin position="144"/>
        <end position="161"/>
    </location>
</feature>
<evidence type="ECO:0000256" key="1">
    <source>
        <dbReference type="SAM" id="Phobius"/>
    </source>
</evidence>
<dbReference type="Pfam" id="PF14093">
    <property type="entry name" value="DUF4271"/>
    <property type="match status" value="1"/>
</dbReference>
<accession>A0A1T4NTF0</accession>
<evidence type="ECO:0008006" key="4">
    <source>
        <dbReference type="Google" id="ProtNLM"/>
    </source>
</evidence>